<name>A0A7X6F090_9HYPH</name>
<accession>A0A7X6F090</accession>
<sequence>MINKLRATRRDGANAIVTALGRENIANLAEKLGYTRKSQIARLATIANGGAAPATEELVQLCAVISAGTLRYDENADAVVTDAENALRSALIGHNLPLVEKASRIPVFKLESFRGGQSSLSEEQLDELVLHLFPGLKIDHEANTLVPRGHIQNPESDFEINRNPHLRILNPETPPRLDLSLKSNAVAVPIGVFPPVAEASEGVDGRFAILTQEKHGDWRKRVLAGEKASPGV</sequence>
<protein>
    <submittedName>
        <fullName evidence="1">Uncharacterized protein</fullName>
    </submittedName>
</protein>
<dbReference type="EMBL" id="CP064931">
    <property type="protein sequence ID" value="QPK10762.1"/>
    <property type="molecule type" value="Genomic_DNA"/>
</dbReference>
<organism evidence="1 2">
    <name type="scientific">Rhizobium phaseoli</name>
    <dbReference type="NCBI Taxonomy" id="396"/>
    <lineage>
        <taxon>Bacteria</taxon>
        <taxon>Pseudomonadati</taxon>
        <taxon>Pseudomonadota</taxon>
        <taxon>Alphaproteobacteria</taxon>
        <taxon>Hyphomicrobiales</taxon>
        <taxon>Rhizobiaceae</taxon>
        <taxon>Rhizobium/Agrobacterium group</taxon>
        <taxon>Rhizobium</taxon>
    </lineage>
</organism>
<gene>
    <name evidence="1" type="ORF">HER27_009550</name>
</gene>
<dbReference type="Proteomes" id="UP000540266">
    <property type="component" value="Chromosome"/>
</dbReference>
<reference evidence="1 2" key="1">
    <citation type="submission" date="2020-11" db="EMBL/GenBank/DDBJ databases">
        <title>Indigenous Rhizobia Nodulating Common beans in Western Kenya.</title>
        <authorList>
            <person name="Wekesa C.S."/>
            <person name="Oelmueller R."/>
            <person name="Furch A.C."/>
        </authorList>
    </citation>
    <scope>NUCLEOTIDE SEQUENCE [LARGE SCALE GENOMIC DNA]</scope>
    <source>
        <strain evidence="2">BS3</strain>
    </source>
</reference>
<dbReference type="AlphaFoldDB" id="A0A7X6F090"/>
<dbReference type="RefSeq" id="WP_167860684.1">
    <property type="nucleotide sequence ID" value="NZ_CP064931.1"/>
</dbReference>
<proteinExistence type="predicted"/>
<evidence type="ECO:0000313" key="2">
    <source>
        <dbReference type="Proteomes" id="UP000540266"/>
    </source>
</evidence>
<evidence type="ECO:0000313" key="1">
    <source>
        <dbReference type="EMBL" id="QPK10762.1"/>
    </source>
</evidence>